<gene>
    <name evidence="12" type="ORF">VOLCADRAFT_109749</name>
</gene>
<dbReference type="EC" id="3.6.1.59" evidence="3"/>
<dbReference type="PIRSF" id="PIRSF028973">
    <property type="entry name" value="Scavenger_mRNA_decap_enz"/>
    <property type="match status" value="1"/>
</dbReference>
<dbReference type="GO" id="GO:0000290">
    <property type="term" value="P:deadenylation-dependent decapping of nuclear-transcribed mRNA"/>
    <property type="evidence" value="ECO:0007669"/>
    <property type="project" value="InterPro"/>
</dbReference>
<name>D8TUN5_VOLCA</name>
<dbReference type="PANTHER" id="PTHR12978:SF0">
    <property type="entry name" value="M7GPPPX DIPHOSPHATASE"/>
    <property type="match status" value="1"/>
</dbReference>
<dbReference type="GO" id="GO:0000932">
    <property type="term" value="C:P-body"/>
    <property type="evidence" value="ECO:0007669"/>
    <property type="project" value="TreeGrafter"/>
</dbReference>
<dbReference type="Pfam" id="PF11969">
    <property type="entry name" value="DcpS_C"/>
    <property type="match status" value="1"/>
</dbReference>
<dbReference type="InterPro" id="IPR036265">
    <property type="entry name" value="HIT-like_sf"/>
</dbReference>
<feature type="binding site" evidence="11">
    <location>
        <position position="144"/>
    </location>
    <ligand>
        <name>substrate</name>
    </ligand>
</feature>
<evidence type="ECO:0000256" key="6">
    <source>
        <dbReference type="ARBA" id="ARBA00023242"/>
    </source>
</evidence>
<comment type="catalytic activity">
    <reaction evidence="9">
        <text>a 5'-end (N(7)-methyl 5'-triphosphoguanosine)-ribonucleoside in mRNA + H2O = N(7)-methyl-GMP + a 5'-end diphospho-ribonucleoside in mRNA + 2 H(+)</text>
        <dbReference type="Rhea" id="RHEA:65388"/>
        <dbReference type="Rhea" id="RHEA-COMP:17165"/>
        <dbReference type="Rhea" id="RHEA-COMP:17167"/>
        <dbReference type="ChEBI" id="CHEBI:15377"/>
        <dbReference type="ChEBI" id="CHEBI:15378"/>
        <dbReference type="ChEBI" id="CHEBI:58285"/>
        <dbReference type="ChEBI" id="CHEBI:156461"/>
        <dbReference type="ChEBI" id="CHEBI:167616"/>
        <dbReference type="EC" id="3.6.1.59"/>
    </reaction>
</comment>
<dbReference type="InterPro" id="IPR011145">
    <property type="entry name" value="Scavenger_mRNA_decap_enz_N"/>
</dbReference>
<dbReference type="InParanoid" id="D8TUN5"/>
<evidence type="ECO:0000256" key="10">
    <source>
        <dbReference type="PIRSR" id="PIRSR028973-1"/>
    </source>
</evidence>
<comment type="subcellular location">
    <subcellularLocation>
        <location evidence="1">Nucleus</location>
    </subcellularLocation>
</comment>
<dbReference type="Gene3D" id="3.30.428.10">
    <property type="entry name" value="HIT-like"/>
    <property type="match status" value="1"/>
</dbReference>
<organism evidence="13">
    <name type="scientific">Volvox carteri f. nagariensis</name>
    <dbReference type="NCBI Taxonomy" id="3068"/>
    <lineage>
        <taxon>Eukaryota</taxon>
        <taxon>Viridiplantae</taxon>
        <taxon>Chlorophyta</taxon>
        <taxon>core chlorophytes</taxon>
        <taxon>Chlorophyceae</taxon>
        <taxon>CS clade</taxon>
        <taxon>Chlamydomonadales</taxon>
        <taxon>Volvocaceae</taxon>
        <taxon>Volvox</taxon>
    </lineage>
</organism>
<evidence type="ECO:0000256" key="2">
    <source>
        <dbReference type="ARBA" id="ARBA00010208"/>
    </source>
</evidence>
<evidence type="ECO:0000256" key="3">
    <source>
        <dbReference type="ARBA" id="ARBA00012520"/>
    </source>
</evidence>
<keyword evidence="13" id="KW-1185">Reference proteome</keyword>
<accession>D8TUN5</accession>
<dbReference type="STRING" id="3068.D8TUN5"/>
<evidence type="ECO:0000313" key="12">
    <source>
        <dbReference type="EMBL" id="EFJ48855.1"/>
    </source>
</evidence>
<dbReference type="Proteomes" id="UP000001058">
    <property type="component" value="Unassembled WGS sequence"/>
</dbReference>
<evidence type="ECO:0000256" key="9">
    <source>
        <dbReference type="ARBA" id="ARBA00048222"/>
    </source>
</evidence>
<proteinExistence type="inferred from homology"/>
<keyword evidence="6" id="KW-0539">Nucleus</keyword>
<dbReference type="GO" id="GO:0140932">
    <property type="term" value="F:5'-(N(7)-methyl 5'-triphosphoguanosine)-[mRNA] diphosphatase activity"/>
    <property type="evidence" value="ECO:0007669"/>
    <property type="project" value="UniProtKB-EC"/>
</dbReference>
<comment type="similarity">
    <text evidence="2">Belongs to the HIT family.</text>
</comment>
<dbReference type="KEGG" id="vcn:VOLCADRAFT_109749"/>
<feature type="binding site" evidence="11">
    <location>
        <position position="176"/>
    </location>
    <ligand>
        <name>substrate</name>
    </ligand>
</feature>
<evidence type="ECO:0000256" key="8">
    <source>
        <dbReference type="ARBA" id="ARBA00030609"/>
    </source>
</evidence>
<evidence type="ECO:0000256" key="4">
    <source>
        <dbReference type="ARBA" id="ARBA00015636"/>
    </source>
</evidence>
<evidence type="ECO:0000256" key="1">
    <source>
        <dbReference type="ARBA" id="ARBA00004123"/>
    </source>
</evidence>
<evidence type="ECO:0000313" key="13">
    <source>
        <dbReference type="Proteomes" id="UP000001058"/>
    </source>
</evidence>
<dbReference type="AlphaFoldDB" id="D8TUN5"/>
<dbReference type="SUPFAM" id="SSF54197">
    <property type="entry name" value="HIT-like"/>
    <property type="match status" value="1"/>
</dbReference>
<evidence type="ECO:0000256" key="7">
    <source>
        <dbReference type="ARBA" id="ARBA00029885"/>
    </source>
</evidence>
<dbReference type="SUPFAM" id="SSF102860">
    <property type="entry name" value="mRNA decapping enzyme DcpS N-terminal domain"/>
    <property type="match status" value="1"/>
</dbReference>
<feature type="active site" description="Nucleophile" evidence="10">
    <location>
        <position position="246"/>
    </location>
</feature>
<dbReference type="PANTHER" id="PTHR12978">
    <property type="entry name" value="HISTIDINE TRIAD HIT PROTEIN MEMBER"/>
    <property type="match status" value="1"/>
</dbReference>
<evidence type="ECO:0000256" key="5">
    <source>
        <dbReference type="ARBA" id="ARBA00022801"/>
    </source>
</evidence>
<keyword evidence="5" id="KW-0378">Hydrolase</keyword>
<feature type="binding site" evidence="11">
    <location>
        <begin position="237"/>
        <end position="248"/>
    </location>
    <ligand>
        <name>substrate</name>
    </ligand>
</feature>
<dbReference type="RefSeq" id="XP_002950187.1">
    <property type="nucleotide sequence ID" value="XM_002950141.1"/>
</dbReference>
<dbReference type="InterPro" id="IPR008594">
    <property type="entry name" value="DcpS/DCS2"/>
</dbReference>
<dbReference type="Pfam" id="PF05652">
    <property type="entry name" value="DcpS"/>
    <property type="match status" value="1"/>
</dbReference>
<feature type="binding site" evidence="11">
    <location>
        <position position="154"/>
    </location>
    <ligand>
        <name>substrate</name>
    </ligand>
</feature>
<dbReference type="OrthoDB" id="10264956at2759"/>
<dbReference type="GeneID" id="9619657"/>
<dbReference type="GO" id="GO:0005634">
    <property type="term" value="C:nucleus"/>
    <property type="evidence" value="ECO:0007669"/>
    <property type="project" value="UniProtKB-SubCell"/>
</dbReference>
<evidence type="ECO:0000256" key="11">
    <source>
        <dbReference type="PIRSR" id="PIRSR028973-2"/>
    </source>
</evidence>
<dbReference type="GO" id="GO:0000340">
    <property type="term" value="F:RNA 7-methylguanosine cap binding"/>
    <property type="evidence" value="ECO:0007669"/>
    <property type="project" value="TreeGrafter"/>
</dbReference>
<dbReference type="Gene3D" id="3.30.200.40">
    <property type="entry name" value="Scavenger mRNA decapping enzyme, N-terminal domain"/>
    <property type="match status" value="1"/>
</dbReference>
<dbReference type="EMBL" id="GL378338">
    <property type="protein sequence ID" value="EFJ48855.1"/>
    <property type="molecule type" value="Genomic_DNA"/>
</dbReference>
<reference evidence="12 13" key="1">
    <citation type="journal article" date="2010" name="Science">
        <title>Genomic analysis of organismal complexity in the multicellular green alga Volvox carteri.</title>
        <authorList>
            <person name="Prochnik S.E."/>
            <person name="Umen J."/>
            <person name="Nedelcu A.M."/>
            <person name="Hallmann A."/>
            <person name="Miller S.M."/>
            <person name="Nishii I."/>
            <person name="Ferris P."/>
            <person name="Kuo A."/>
            <person name="Mitros T."/>
            <person name="Fritz-Laylin L.K."/>
            <person name="Hellsten U."/>
            <person name="Chapman J."/>
            <person name="Simakov O."/>
            <person name="Rensing S.A."/>
            <person name="Terry A."/>
            <person name="Pangilinan J."/>
            <person name="Kapitonov V."/>
            <person name="Jurka J."/>
            <person name="Salamov A."/>
            <person name="Shapiro H."/>
            <person name="Schmutz J."/>
            <person name="Grimwood J."/>
            <person name="Lindquist E."/>
            <person name="Lucas S."/>
            <person name="Grigoriev I.V."/>
            <person name="Schmitt R."/>
            <person name="Kirk D."/>
            <person name="Rokhsar D.S."/>
        </authorList>
    </citation>
    <scope>NUCLEOTIDE SEQUENCE [LARGE SCALE GENOMIC DNA]</scope>
    <source>
        <strain evidence="13">f. Nagariensis / Eve</strain>
    </source>
</reference>
<dbReference type="eggNOG" id="KOG3969">
    <property type="taxonomic scope" value="Eukaryota"/>
</dbReference>
<sequence length="308" mass="35501">MADTGAEAAKDGKLASFKDFTVTEVLFEDTMTKFIALLGRFQGREDPAVLLLSRKPFDKTDLSGLVGQGLALQRDFVNDIYSKYVGQPPAEHTTITVDLIYPATDKHIQKYRQQLRYMVRETPEVYERIVLPYIQSIPPARLQWVYNVLEKKKEVERLIFEDPDPQLGFMLHPDMKWDQKQVDQLYCLAIVHRRDVPCLRSLDISHLPLLENIRDRGSKAIWDKYGVPQNSLRIFVHYHPSYWHFHVHFIHAAMTAPGASAGKAILLDDVIDNLKTFGGDYWRKRTLTYQLGEADDLWRLLAGADTDI</sequence>
<feature type="binding site" evidence="11">
    <location>
        <position position="174"/>
    </location>
    <ligand>
        <name>substrate</name>
    </ligand>
</feature>
<dbReference type="FunFam" id="3.30.428.10:FF:000006">
    <property type="entry name" value="m7GpppX diphosphatase"/>
    <property type="match status" value="1"/>
</dbReference>
<protein>
    <recommendedName>
        <fullName evidence="4">m7GpppX diphosphatase</fullName>
        <ecNumber evidence="3">3.6.1.59</ecNumber>
    </recommendedName>
    <alternativeName>
        <fullName evidence="8">Decapping scavenger enzyme</fullName>
    </alternativeName>
    <alternativeName>
        <fullName evidence="7">Scavenger mRNA-decapping enzyme DcpS</fullName>
    </alternativeName>
</protein>